<dbReference type="PANTHER" id="PTHR13473">
    <property type="entry name" value="MITOCHONDRIAL RIBOSOMAL PROTEIN L48"/>
    <property type="match status" value="1"/>
</dbReference>
<dbReference type="InterPro" id="IPR027486">
    <property type="entry name" value="Ribosomal_uS10_dom"/>
</dbReference>
<dbReference type="Pfam" id="PF00338">
    <property type="entry name" value="Ribosomal_S10"/>
    <property type="match status" value="1"/>
</dbReference>
<dbReference type="InterPro" id="IPR027487">
    <property type="entry name" value="Ribosomal_mL48"/>
</dbReference>
<evidence type="ECO:0000313" key="3">
    <source>
        <dbReference type="Proteomes" id="UP001219518"/>
    </source>
</evidence>
<dbReference type="Proteomes" id="UP001219518">
    <property type="component" value="Unassembled WGS sequence"/>
</dbReference>
<organism evidence="2 3">
    <name type="scientific">Frankliniella fusca</name>
    <dbReference type="NCBI Taxonomy" id="407009"/>
    <lineage>
        <taxon>Eukaryota</taxon>
        <taxon>Metazoa</taxon>
        <taxon>Ecdysozoa</taxon>
        <taxon>Arthropoda</taxon>
        <taxon>Hexapoda</taxon>
        <taxon>Insecta</taxon>
        <taxon>Pterygota</taxon>
        <taxon>Neoptera</taxon>
        <taxon>Paraneoptera</taxon>
        <taxon>Thysanoptera</taxon>
        <taxon>Terebrantia</taxon>
        <taxon>Thripoidea</taxon>
        <taxon>Thripidae</taxon>
        <taxon>Frankliniella</taxon>
    </lineage>
</organism>
<reference evidence="2" key="2">
    <citation type="journal article" date="2023" name="BMC Genomics">
        <title>Pest status, molecular evolution, and epigenetic factors derived from the genome assembly of Frankliniella fusca, a thysanopteran phytovirus vector.</title>
        <authorList>
            <person name="Catto M.A."/>
            <person name="Labadie P.E."/>
            <person name="Jacobson A.L."/>
            <person name="Kennedy G.G."/>
            <person name="Srinivasan R."/>
            <person name="Hunt B.G."/>
        </authorList>
    </citation>
    <scope>NUCLEOTIDE SEQUENCE</scope>
    <source>
        <strain evidence="2">PL_HMW_Pooled</strain>
    </source>
</reference>
<protein>
    <submittedName>
        <fullName evidence="2">39S ribosomal protein L48, mitochondrial</fullName>
    </submittedName>
</protein>
<dbReference type="GO" id="GO:0005761">
    <property type="term" value="C:mitochondrial ribosome"/>
    <property type="evidence" value="ECO:0007669"/>
    <property type="project" value="InterPro"/>
</dbReference>
<keyword evidence="2" id="KW-0689">Ribosomal protein</keyword>
<dbReference type="AlphaFoldDB" id="A0AAE1H9B7"/>
<name>A0AAE1H9B7_9NEOP</name>
<evidence type="ECO:0000259" key="1">
    <source>
        <dbReference type="Pfam" id="PF00338"/>
    </source>
</evidence>
<keyword evidence="2" id="KW-0687">Ribonucleoprotein</keyword>
<sequence>MSVIKSMSSLRPRLKCLPSLRTLYCCRIKLSQNFSTEPPPTEEPPVEYVPKPQLPGKQSLYNPDYLEILKPNIPKYPTLNIKLKGNDYAVLERLQSIIHKYLLHMGVTVTESFAKRAESFKVVRFAPNSSKPMTEYILKEYERVIQ</sequence>
<comment type="caution">
    <text evidence="2">The sequence shown here is derived from an EMBL/GenBank/DDBJ whole genome shotgun (WGS) entry which is preliminary data.</text>
</comment>
<dbReference type="PANTHER" id="PTHR13473:SF0">
    <property type="entry name" value="LARGE RIBOSOMAL SUBUNIT PROTEIN ML48"/>
    <property type="match status" value="1"/>
</dbReference>
<feature type="domain" description="Small ribosomal subunit protein uS10" evidence="1">
    <location>
        <begin position="80"/>
        <end position="146"/>
    </location>
</feature>
<dbReference type="EMBL" id="JAHWGI010000700">
    <property type="protein sequence ID" value="KAK3917237.1"/>
    <property type="molecule type" value="Genomic_DNA"/>
</dbReference>
<reference evidence="2" key="1">
    <citation type="submission" date="2021-07" db="EMBL/GenBank/DDBJ databases">
        <authorList>
            <person name="Catto M.A."/>
            <person name="Jacobson A."/>
            <person name="Kennedy G."/>
            <person name="Labadie P."/>
            <person name="Hunt B.G."/>
            <person name="Srinivasan R."/>
        </authorList>
    </citation>
    <scope>NUCLEOTIDE SEQUENCE</scope>
    <source>
        <strain evidence="2">PL_HMW_Pooled</strain>
        <tissue evidence="2">Head</tissue>
    </source>
</reference>
<feature type="non-terminal residue" evidence="2">
    <location>
        <position position="146"/>
    </location>
</feature>
<accession>A0AAE1H9B7</accession>
<keyword evidence="3" id="KW-1185">Reference proteome</keyword>
<proteinExistence type="predicted"/>
<evidence type="ECO:0000313" key="2">
    <source>
        <dbReference type="EMBL" id="KAK3917237.1"/>
    </source>
</evidence>
<gene>
    <name evidence="2" type="ORF">KUF71_006821</name>
</gene>